<dbReference type="STRING" id="36166.T1GZM0"/>
<proteinExistence type="predicted"/>
<reference evidence="2" key="2">
    <citation type="submission" date="2015-06" db="UniProtKB">
        <authorList>
            <consortium name="EnsemblMetazoa"/>
        </authorList>
    </citation>
    <scope>IDENTIFICATION</scope>
</reference>
<dbReference type="AlphaFoldDB" id="T1GZM0"/>
<name>T1GZM0_MEGSC</name>
<dbReference type="EMBL" id="CAQQ02385630">
    <property type="status" value="NOT_ANNOTATED_CDS"/>
    <property type="molecule type" value="Genomic_DNA"/>
</dbReference>
<dbReference type="EnsemblMetazoa" id="MESCA009324-RA">
    <property type="protein sequence ID" value="MESCA009324-PA"/>
    <property type="gene ID" value="MESCA009324"/>
</dbReference>
<evidence type="ECO:0008006" key="4">
    <source>
        <dbReference type="Google" id="ProtNLM"/>
    </source>
</evidence>
<protein>
    <recommendedName>
        <fullName evidence="4">RRP15-like protein</fullName>
    </recommendedName>
</protein>
<organism evidence="2 3">
    <name type="scientific">Megaselia scalaris</name>
    <name type="common">Humpbacked fly</name>
    <name type="synonym">Phora scalaris</name>
    <dbReference type="NCBI Taxonomy" id="36166"/>
    <lineage>
        <taxon>Eukaryota</taxon>
        <taxon>Metazoa</taxon>
        <taxon>Ecdysozoa</taxon>
        <taxon>Arthropoda</taxon>
        <taxon>Hexapoda</taxon>
        <taxon>Insecta</taxon>
        <taxon>Pterygota</taxon>
        <taxon>Neoptera</taxon>
        <taxon>Endopterygota</taxon>
        <taxon>Diptera</taxon>
        <taxon>Brachycera</taxon>
        <taxon>Muscomorpha</taxon>
        <taxon>Platypezoidea</taxon>
        <taxon>Phoridae</taxon>
        <taxon>Megaseliini</taxon>
        <taxon>Megaselia</taxon>
    </lineage>
</organism>
<dbReference type="HOGENOM" id="CLU_2725067_0_0_1"/>
<evidence type="ECO:0000256" key="1">
    <source>
        <dbReference type="SAM" id="MobiDB-lite"/>
    </source>
</evidence>
<evidence type="ECO:0000313" key="2">
    <source>
        <dbReference type="EnsemblMetazoa" id="MESCA009324-PA"/>
    </source>
</evidence>
<dbReference type="Proteomes" id="UP000015102">
    <property type="component" value="Unassembled WGS sequence"/>
</dbReference>
<keyword evidence="3" id="KW-1185">Reference proteome</keyword>
<accession>T1GZM0</accession>
<reference evidence="3" key="1">
    <citation type="submission" date="2013-02" db="EMBL/GenBank/DDBJ databases">
        <authorList>
            <person name="Hughes D."/>
        </authorList>
    </citation>
    <scope>NUCLEOTIDE SEQUENCE</scope>
    <source>
        <strain>Durham</strain>
        <strain evidence="3">NC isolate 2 -- Noor lab</strain>
    </source>
</reference>
<sequence>MDSENEAGNAGWANSIAKVLNTSKPQKRKTLVLSRAKKFTSKVTEDKPKYDFEIEGEVKEEKPEVSESTEPV</sequence>
<feature type="region of interest" description="Disordered" evidence="1">
    <location>
        <begin position="1"/>
        <end position="24"/>
    </location>
</feature>
<evidence type="ECO:0000313" key="3">
    <source>
        <dbReference type="Proteomes" id="UP000015102"/>
    </source>
</evidence>